<accession>A0ABP5NLU4</accession>
<evidence type="ECO:0000256" key="1">
    <source>
        <dbReference type="SAM" id="Phobius"/>
    </source>
</evidence>
<dbReference type="Proteomes" id="UP001500432">
    <property type="component" value="Unassembled WGS sequence"/>
</dbReference>
<dbReference type="RefSeq" id="WP_344299643.1">
    <property type="nucleotide sequence ID" value="NZ_BAAAQW010000005.1"/>
</dbReference>
<proteinExistence type="predicted"/>
<sequence>MNESKKRPLENENNLGGSIVIFAVLMVVFILGLYLVQFLDFTSVWPMAALILLFALAYFIPMTFLGRSDAGGDHR</sequence>
<feature type="transmembrane region" description="Helical" evidence="1">
    <location>
        <begin position="45"/>
        <end position="65"/>
    </location>
</feature>
<protein>
    <submittedName>
        <fullName evidence="2">Uncharacterized protein</fullName>
    </submittedName>
</protein>
<keyword evidence="1" id="KW-0812">Transmembrane</keyword>
<keyword evidence="1" id="KW-1133">Transmembrane helix</keyword>
<reference evidence="3" key="1">
    <citation type="journal article" date="2019" name="Int. J. Syst. Evol. Microbiol.">
        <title>The Global Catalogue of Microorganisms (GCM) 10K type strain sequencing project: providing services to taxonomists for standard genome sequencing and annotation.</title>
        <authorList>
            <consortium name="The Broad Institute Genomics Platform"/>
            <consortium name="The Broad Institute Genome Sequencing Center for Infectious Disease"/>
            <person name="Wu L."/>
            <person name="Ma J."/>
        </authorList>
    </citation>
    <scope>NUCLEOTIDE SEQUENCE [LARGE SCALE GENOMIC DNA]</scope>
    <source>
        <strain evidence="3">JCM 16034</strain>
    </source>
</reference>
<comment type="caution">
    <text evidence="2">The sequence shown here is derived from an EMBL/GenBank/DDBJ whole genome shotgun (WGS) entry which is preliminary data.</text>
</comment>
<name>A0ABP5NLU4_9MICC</name>
<feature type="transmembrane region" description="Helical" evidence="1">
    <location>
        <begin position="20"/>
        <end position="39"/>
    </location>
</feature>
<keyword evidence="1" id="KW-0472">Membrane</keyword>
<evidence type="ECO:0000313" key="3">
    <source>
        <dbReference type="Proteomes" id="UP001500432"/>
    </source>
</evidence>
<organism evidence="2 3">
    <name type="scientific">Sinomonas flava</name>
    <dbReference type="NCBI Taxonomy" id="496857"/>
    <lineage>
        <taxon>Bacteria</taxon>
        <taxon>Bacillati</taxon>
        <taxon>Actinomycetota</taxon>
        <taxon>Actinomycetes</taxon>
        <taxon>Micrococcales</taxon>
        <taxon>Micrococcaceae</taxon>
        <taxon>Sinomonas</taxon>
    </lineage>
</organism>
<gene>
    <name evidence="2" type="ORF">GCM10009849_20890</name>
</gene>
<evidence type="ECO:0000313" key="2">
    <source>
        <dbReference type="EMBL" id="GAA2200428.1"/>
    </source>
</evidence>
<keyword evidence="3" id="KW-1185">Reference proteome</keyword>
<dbReference type="EMBL" id="BAAAQW010000005">
    <property type="protein sequence ID" value="GAA2200428.1"/>
    <property type="molecule type" value="Genomic_DNA"/>
</dbReference>